<protein>
    <submittedName>
        <fullName evidence="2">Uncharacterized protein</fullName>
    </submittedName>
</protein>
<gene>
    <name evidence="2" type="ORF">GGX14DRAFT_558503</name>
</gene>
<name>A0AAD6YL05_9AGAR</name>
<dbReference type="AlphaFoldDB" id="A0AAD6YL05"/>
<feature type="region of interest" description="Disordered" evidence="1">
    <location>
        <begin position="59"/>
        <end position="81"/>
    </location>
</feature>
<evidence type="ECO:0000313" key="3">
    <source>
        <dbReference type="Proteomes" id="UP001219525"/>
    </source>
</evidence>
<proteinExistence type="predicted"/>
<evidence type="ECO:0000256" key="1">
    <source>
        <dbReference type="SAM" id="MobiDB-lite"/>
    </source>
</evidence>
<feature type="compositionally biased region" description="Basic residues" evidence="1">
    <location>
        <begin position="274"/>
        <end position="289"/>
    </location>
</feature>
<feature type="region of interest" description="Disordered" evidence="1">
    <location>
        <begin position="325"/>
        <end position="346"/>
    </location>
</feature>
<accession>A0AAD6YL05</accession>
<dbReference type="EMBL" id="JARJCW010000007">
    <property type="protein sequence ID" value="KAJ7222405.1"/>
    <property type="molecule type" value="Genomic_DNA"/>
</dbReference>
<feature type="region of interest" description="Disordered" evidence="1">
    <location>
        <begin position="272"/>
        <end position="306"/>
    </location>
</feature>
<evidence type="ECO:0000313" key="2">
    <source>
        <dbReference type="EMBL" id="KAJ7222405.1"/>
    </source>
</evidence>
<keyword evidence="3" id="KW-1185">Reference proteome</keyword>
<sequence>MAMDDSINSKRALAITTLLGALPRSIAIAKKEDNINTGLSWIHAGLLYMLHTCPVPPPAARKAQAPAPAPRKAQAPAPAPSAPRMLHALAPCTPAPAHAPPAYAPCSHPAYVSCPQAYGAFALPPRVRVRALLARAPTYVPCPQTRAASGSAYVRTCVRIVHAPFPPPRARRASPARTPPREHSAHRRAVLAPRVRAGPQVYTPCRRPCPRACAAPAYAACSHAHPPPAHAPRPRTRTLLAHAPEYVRCVPAGACRERERMCTCHAYAPWPPSRTHHPHAQRPRPRKCRAVAPAPRMRRARVRAVPVRARRERECISAHVPRTHRARAVPGPAHAPSPEHSAHAPHVRTCLPARGARLRARTRRHGGRPCPRACTRTLLAHPAYVPCLAPRAARRERERMCTCHVYAPCPPSCTVPGPMPVYAPPAYAPCSRLYPRTRMRM</sequence>
<organism evidence="2 3">
    <name type="scientific">Mycena pura</name>
    <dbReference type="NCBI Taxonomy" id="153505"/>
    <lineage>
        <taxon>Eukaryota</taxon>
        <taxon>Fungi</taxon>
        <taxon>Dikarya</taxon>
        <taxon>Basidiomycota</taxon>
        <taxon>Agaricomycotina</taxon>
        <taxon>Agaricomycetes</taxon>
        <taxon>Agaricomycetidae</taxon>
        <taxon>Agaricales</taxon>
        <taxon>Marasmiineae</taxon>
        <taxon>Mycenaceae</taxon>
        <taxon>Mycena</taxon>
    </lineage>
</organism>
<feature type="region of interest" description="Disordered" evidence="1">
    <location>
        <begin position="168"/>
        <end position="187"/>
    </location>
</feature>
<comment type="caution">
    <text evidence="2">The sequence shown here is derived from an EMBL/GenBank/DDBJ whole genome shotgun (WGS) entry which is preliminary data.</text>
</comment>
<dbReference type="Proteomes" id="UP001219525">
    <property type="component" value="Unassembled WGS sequence"/>
</dbReference>
<reference evidence="2" key="1">
    <citation type="submission" date="2023-03" db="EMBL/GenBank/DDBJ databases">
        <title>Massive genome expansion in bonnet fungi (Mycena s.s.) driven by repeated elements and novel gene families across ecological guilds.</title>
        <authorList>
            <consortium name="Lawrence Berkeley National Laboratory"/>
            <person name="Harder C.B."/>
            <person name="Miyauchi S."/>
            <person name="Viragh M."/>
            <person name="Kuo A."/>
            <person name="Thoen E."/>
            <person name="Andreopoulos B."/>
            <person name="Lu D."/>
            <person name="Skrede I."/>
            <person name="Drula E."/>
            <person name="Henrissat B."/>
            <person name="Morin E."/>
            <person name="Kohler A."/>
            <person name="Barry K."/>
            <person name="LaButti K."/>
            <person name="Morin E."/>
            <person name="Salamov A."/>
            <person name="Lipzen A."/>
            <person name="Mereny Z."/>
            <person name="Hegedus B."/>
            <person name="Baldrian P."/>
            <person name="Stursova M."/>
            <person name="Weitz H."/>
            <person name="Taylor A."/>
            <person name="Grigoriev I.V."/>
            <person name="Nagy L.G."/>
            <person name="Martin F."/>
            <person name="Kauserud H."/>
        </authorList>
    </citation>
    <scope>NUCLEOTIDE SEQUENCE</scope>
    <source>
        <strain evidence="2">9144</strain>
    </source>
</reference>
<feature type="compositionally biased region" description="Low complexity" evidence="1">
    <location>
        <begin position="60"/>
        <end position="76"/>
    </location>
</feature>